<reference evidence="9" key="1">
    <citation type="submission" date="2021-01" db="EMBL/GenBank/DDBJ databases">
        <authorList>
            <person name="Corre E."/>
            <person name="Pelletier E."/>
            <person name="Niang G."/>
            <person name="Scheremetjew M."/>
            <person name="Finn R."/>
            <person name="Kale V."/>
            <person name="Holt S."/>
            <person name="Cochrane G."/>
            <person name="Meng A."/>
            <person name="Brown T."/>
            <person name="Cohen L."/>
        </authorList>
    </citation>
    <scope>NUCLEOTIDE SEQUENCE</scope>
    <source>
        <strain evidence="9">CCAP979/52</strain>
    </source>
</reference>
<dbReference type="InterPro" id="IPR008927">
    <property type="entry name" value="6-PGluconate_DH-like_C_sf"/>
</dbReference>
<dbReference type="GO" id="GO:0008442">
    <property type="term" value="F:3-hydroxyisobutyrate dehydrogenase activity"/>
    <property type="evidence" value="ECO:0007669"/>
    <property type="project" value="UniProtKB-EC"/>
</dbReference>
<comment type="catalytic activity">
    <reaction evidence="7">
        <text>3-hydroxy-2-methylpropanoate + NAD(+) = 2-methyl-3-oxopropanoate + NADH + H(+)</text>
        <dbReference type="Rhea" id="RHEA:17681"/>
        <dbReference type="ChEBI" id="CHEBI:11805"/>
        <dbReference type="ChEBI" id="CHEBI:15378"/>
        <dbReference type="ChEBI" id="CHEBI:57540"/>
        <dbReference type="ChEBI" id="CHEBI:57700"/>
        <dbReference type="ChEBI" id="CHEBI:57945"/>
        <dbReference type="EC" id="1.1.1.31"/>
    </reaction>
</comment>
<dbReference type="GO" id="GO:0009083">
    <property type="term" value="P:branched-chain amino acid catabolic process"/>
    <property type="evidence" value="ECO:0007669"/>
    <property type="project" value="UniProtKB-KW"/>
</dbReference>
<sequence>MLGISMAGLAEAMQLGTRLGMEPSVLSDVINASSGRCWSSEKYSPCPGVMEGVPSSRDYAGGFATDLMLKDLGLAAAAARDTGSPLPMGGAAQSLYAMLSTQGHGRLDFSAVYRLLQRRT</sequence>
<evidence type="ECO:0000256" key="3">
    <source>
        <dbReference type="ARBA" id="ARBA00012991"/>
    </source>
</evidence>
<evidence type="ECO:0000256" key="6">
    <source>
        <dbReference type="ARBA" id="ARBA00023027"/>
    </source>
</evidence>
<evidence type="ECO:0000259" key="8">
    <source>
        <dbReference type="Pfam" id="PF14833"/>
    </source>
</evidence>
<dbReference type="GO" id="GO:0051287">
    <property type="term" value="F:NAD binding"/>
    <property type="evidence" value="ECO:0007669"/>
    <property type="project" value="InterPro"/>
</dbReference>
<evidence type="ECO:0000313" key="9">
    <source>
        <dbReference type="EMBL" id="CAD8643216.1"/>
    </source>
</evidence>
<dbReference type="EMBL" id="HBEZ01038053">
    <property type="protein sequence ID" value="CAD8643216.1"/>
    <property type="molecule type" value="Transcribed_RNA"/>
</dbReference>
<comment type="pathway">
    <text evidence="1">Amino-acid degradation; L-valine degradation.</text>
</comment>
<comment type="similarity">
    <text evidence="2">Belongs to the HIBADH-related family. 3-hydroxyisobutyrate dehydrogenase subfamily.</text>
</comment>
<evidence type="ECO:0000256" key="2">
    <source>
        <dbReference type="ARBA" id="ARBA00006013"/>
    </source>
</evidence>
<dbReference type="SUPFAM" id="SSF48179">
    <property type="entry name" value="6-phosphogluconate dehydrogenase C-terminal domain-like"/>
    <property type="match status" value="1"/>
</dbReference>
<evidence type="ECO:0000256" key="4">
    <source>
        <dbReference type="ARBA" id="ARBA00022456"/>
    </source>
</evidence>
<keyword evidence="4" id="KW-0101">Branched-chain amino acid catabolism</keyword>
<dbReference type="Gene3D" id="1.10.1040.10">
    <property type="entry name" value="N-(1-d-carboxylethyl)-l-norvaline Dehydrogenase, domain 2"/>
    <property type="match status" value="1"/>
</dbReference>
<protein>
    <recommendedName>
        <fullName evidence="3">3-hydroxyisobutyrate dehydrogenase</fullName>
        <ecNumber evidence="3">1.1.1.31</ecNumber>
    </recommendedName>
</protein>
<feature type="domain" description="3-hydroxyisobutyrate dehydrogenase-like NAD-binding" evidence="8">
    <location>
        <begin position="1"/>
        <end position="116"/>
    </location>
</feature>
<accession>A0A7S0QJQ6</accession>
<evidence type="ECO:0000256" key="5">
    <source>
        <dbReference type="ARBA" id="ARBA00023002"/>
    </source>
</evidence>
<keyword evidence="5" id="KW-0560">Oxidoreductase</keyword>
<proteinExistence type="inferred from homology"/>
<keyword evidence="6" id="KW-0520">NAD</keyword>
<gene>
    <name evidence="9" type="ORF">CCUR1050_LOCUS20900</name>
</gene>
<dbReference type="PANTHER" id="PTHR22981:SF7">
    <property type="entry name" value="3-HYDROXYISOBUTYRATE DEHYDROGENASE, MITOCHONDRIAL"/>
    <property type="match status" value="1"/>
</dbReference>
<name>A0A7S0QJQ6_9CRYP</name>
<dbReference type="Pfam" id="PF14833">
    <property type="entry name" value="NAD_binding_11"/>
    <property type="match status" value="1"/>
</dbReference>
<organism evidence="9">
    <name type="scientific">Cryptomonas curvata</name>
    <dbReference type="NCBI Taxonomy" id="233186"/>
    <lineage>
        <taxon>Eukaryota</taxon>
        <taxon>Cryptophyceae</taxon>
        <taxon>Cryptomonadales</taxon>
        <taxon>Cryptomonadaceae</taxon>
        <taxon>Cryptomonas</taxon>
    </lineage>
</organism>
<evidence type="ECO:0000256" key="1">
    <source>
        <dbReference type="ARBA" id="ARBA00005109"/>
    </source>
</evidence>
<dbReference type="InterPro" id="IPR013328">
    <property type="entry name" value="6PGD_dom2"/>
</dbReference>
<evidence type="ECO:0000256" key="7">
    <source>
        <dbReference type="ARBA" id="ARBA00049197"/>
    </source>
</evidence>
<dbReference type="InterPro" id="IPR029154">
    <property type="entry name" value="HIBADH-like_NADP-bd"/>
</dbReference>
<dbReference type="AlphaFoldDB" id="A0A7S0QJQ6"/>
<dbReference type="EC" id="1.1.1.31" evidence="3"/>
<dbReference type="FunFam" id="1.10.1040.10:FF:000006">
    <property type="entry name" value="3-hydroxyisobutyrate dehydrogenase"/>
    <property type="match status" value="1"/>
</dbReference>
<dbReference type="PANTHER" id="PTHR22981">
    <property type="entry name" value="3-HYDROXYISOBUTYRATE DEHYDROGENASE-RELATED"/>
    <property type="match status" value="1"/>
</dbReference>